<dbReference type="Proteomes" id="UP001595772">
    <property type="component" value="Unassembled WGS sequence"/>
</dbReference>
<comment type="similarity">
    <text evidence="2 5">Belongs to the RecX family.</text>
</comment>
<feature type="domain" description="RecX third three-helical" evidence="7">
    <location>
        <begin position="218"/>
        <end position="264"/>
    </location>
</feature>
<organism evidence="9 10">
    <name type="scientific">Oceanobacillus longus</name>
    <dbReference type="NCBI Taxonomy" id="930120"/>
    <lineage>
        <taxon>Bacteria</taxon>
        <taxon>Bacillati</taxon>
        <taxon>Bacillota</taxon>
        <taxon>Bacilli</taxon>
        <taxon>Bacillales</taxon>
        <taxon>Bacillaceae</taxon>
        <taxon>Oceanobacillus</taxon>
    </lineage>
</organism>
<evidence type="ECO:0000313" key="10">
    <source>
        <dbReference type="Proteomes" id="UP001595772"/>
    </source>
</evidence>
<feature type="domain" description="RecX third three-helical" evidence="7">
    <location>
        <begin position="159"/>
        <end position="205"/>
    </location>
</feature>
<evidence type="ECO:0000313" key="9">
    <source>
        <dbReference type="EMBL" id="MFC4025740.1"/>
    </source>
</evidence>
<protein>
    <recommendedName>
        <fullName evidence="3 5">Regulatory protein RecX</fullName>
    </recommendedName>
</protein>
<dbReference type="EMBL" id="JBHSAO010000018">
    <property type="protein sequence ID" value="MFC4025740.1"/>
    <property type="molecule type" value="Genomic_DNA"/>
</dbReference>
<comment type="caution">
    <text evidence="9">The sequence shown here is derived from an EMBL/GenBank/DDBJ whole genome shotgun (WGS) entry which is preliminary data.</text>
</comment>
<comment type="function">
    <text evidence="5">Modulates RecA activity.</text>
</comment>
<feature type="domain" description="RecX second three-helical" evidence="6">
    <location>
        <begin position="112"/>
        <end position="153"/>
    </location>
</feature>
<dbReference type="HAMAP" id="MF_01114">
    <property type="entry name" value="RecX"/>
    <property type="match status" value="1"/>
</dbReference>
<evidence type="ECO:0000256" key="3">
    <source>
        <dbReference type="ARBA" id="ARBA00018111"/>
    </source>
</evidence>
<feature type="domain" description="RecX first three-helical" evidence="8">
    <location>
        <begin position="67"/>
        <end position="105"/>
    </location>
</feature>
<dbReference type="InterPro" id="IPR053925">
    <property type="entry name" value="RecX_HTH_3rd"/>
</dbReference>
<dbReference type="PANTHER" id="PTHR33602">
    <property type="entry name" value="REGULATORY PROTEIN RECX FAMILY PROTEIN"/>
    <property type="match status" value="1"/>
</dbReference>
<evidence type="ECO:0000256" key="5">
    <source>
        <dbReference type="HAMAP-Rule" id="MF_01114"/>
    </source>
</evidence>
<gene>
    <name evidence="5 9" type="primary">recX</name>
    <name evidence="9" type="ORF">ACFOUV_18325</name>
</gene>
<name>A0ABV8H1H0_9BACI</name>
<dbReference type="InterPro" id="IPR053926">
    <property type="entry name" value="RecX_HTH_1st"/>
</dbReference>
<proteinExistence type="inferred from homology"/>
<accession>A0ABV8H1H0</accession>
<reference evidence="10" key="1">
    <citation type="journal article" date="2019" name="Int. J. Syst. Evol. Microbiol.">
        <title>The Global Catalogue of Microorganisms (GCM) 10K type strain sequencing project: providing services to taxonomists for standard genome sequencing and annotation.</title>
        <authorList>
            <consortium name="The Broad Institute Genomics Platform"/>
            <consortium name="The Broad Institute Genome Sequencing Center for Infectious Disease"/>
            <person name="Wu L."/>
            <person name="Ma J."/>
        </authorList>
    </citation>
    <scope>NUCLEOTIDE SEQUENCE [LARGE SCALE GENOMIC DNA]</scope>
    <source>
        <strain evidence="10">IBRC-M 10703</strain>
    </source>
</reference>
<dbReference type="Pfam" id="PF21982">
    <property type="entry name" value="RecX_HTH1"/>
    <property type="match status" value="1"/>
</dbReference>
<dbReference type="InterPro" id="IPR003783">
    <property type="entry name" value="Regulatory_RecX"/>
</dbReference>
<evidence type="ECO:0000256" key="4">
    <source>
        <dbReference type="ARBA" id="ARBA00022490"/>
    </source>
</evidence>
<dbReference type="RefSeq" id="WP_379498226.1">
    <property type="nucleotide sequence ID" value="NZ_JBHSAO010000018.1"/>
</dbReference>
<dbReference type="InterPro" id="IPR036388">
    <property type="entry name" value="WH-like_DNA-bd_sf"/>
</dbReference>
<keyword evidence="10" id="KW-1185">Reference proteome</keyword>
<comment type="subcellular location">
    <subcellularLocation>
        <location evidence="1 5">Cytoplasm</location>
    </subcellularLocation>
</comment>
<evidence type="ECO:0000259" key="6">
    <source>
        <dbReference type="Pfam" id="PF02631"/>
    </source>
</evidence>
<dbReference type="Pfam" id="PF21981">
    <property type="entry name" value="RecX_HTH3"/>
    <property type="match status" value="2"/>
</dbReference>
<sequence length="270" mass="31891">MRKITRITTQVKHKNRFNIFLNTADGEEYGFSVDEAILIEYRLHKGFELDDSMIGTLIQKDTLHKSYTQAINFLSFRMRTRKEIIDYLVKKEVDEEHIGQIIKKLTDEKLIDDEQFAIMFVRSRMNTSSKGPKLIKKELIDKGVSTIIAESALENYPFEKQYEKIKKLMSKKINKSKKESFRKQVQQLQTNLMQKGFAQSAIKEAFADIQEEKNSNVEWDALVYQGEKLLRKHETKHEGYELRRKVTEGLYRKGFSFEIINTFLDERIEE</sequence>
<dbReference type="Pfam" id="PF02631">
    <property type="entry name" value="RecX_HTH2"/>
    <property type="match status" value="1"/>
</dbReference>
<evidence type="ECO:0000256" key="2">
    <source>
        <dbReference type="ARBA" id="ARBA00009695"/>
    </source>
</evidence>
<keyword evidence="4 5" id="KW-0963">Cytoplasm</keyword>
<dbReference type="NCBIfam" id="NF010733">
    <property type="entry name" value="PRK14135.1"/>
    <property type="match status" value="1"/>
</dbReference>
<evidence type="ECO:0000256" key="1">
    <source>
        <dbReference type="ARBA" id="ARBA00004496"/>
    </source>
</evidence>
<dbReference type="PANTHER" id="PTHR33602:SF1">
    <property type="entry name" value="REGULATORY PROTEIN RECX FAMILY PROTEIN"/>
    <property type="match status" value="1"/>
</dbReference>
<dbReference type="Gene3D" id="1.10.10.10">
    <property type="entry name" value="Winged helix-like DNA-binding domain superfamily/Winged helix DNA-binding domain"/>
    <property type="match status" value="4"/>
</dbReference>
<evidence type="ECO:0000259" key="7">
    <source>
        <dbReference type="Pfam" id="PF21981"/>
    </source>
</evidence>
<dbReference type="InterPro" id="IPR053924">
    <property type="entry name" value="RecX_HTH_2nd"/>
</dbReference>
<evidence type="ECO:0000259" key="8">
    <source>
        <dbReference type="Pfam" id="PF21982"/>
    </source>
</evidence>